<feature type="transmembrane region" description="Helical" evidence="1">
    <location>
        <begin position="115"/>
        <end position="136"/>
    </location>
</feature>
<evidence type="ECO:0000256" key="1">
    <source>
        <dbReference type="SAM" id="Phobius"/>
    </source>
</evidence>
<keyword evidence="1" id="KW-0812">Transmembrane</keyword>
<reference evidence="2 3" key="1">
    <citation type="submission" date="2019-02" db="EMBL/GenBank/DDBJ databases">
        <title>Genomic Encyclopedia of Archaeal and Bacterial Type Strains, Phase II (KMG-II): from individual species to whole genera.</title>
        <authorList>
            <person name="Goeker M."/>
        </authorList>
    </citation>
    <scope>NUCLEOTIDE SEQUENCE [LARGE SCALE GENOMIC DNA]</scope>
    <source>
        <strain evidence="2 3">DSM 18101</strain>
    </source>
</reference>
<dbReference type="Proteomes" id="UP000292958">
    <property type="component" value="Unassembled WGS sequence"/>
</dbReference>
<keyword evidence="1" id="KW-0472">Membrane</keyword>
<accession>A0A4Q7Z201</accession>
<sequence>MKETTLPVILRLWASVGALAICWFMGSIAFGVYLRDGGATLAFFFWSVPFFIAGWVLVGLPMIAMGDRVLKVPILLMGIAGAIAGILVVLLPFVLTALILNGSIHLQEDWNSEKSALPAFGAGIGACAMMLFRWFLGLGASRPTPSVESL</sequence>
<dbReference type="OrthoDB" id="9863495at2"/>
<evidence type="ECO:0000313" key="2">
    <source>
        <dbReference type="EMBL" id="RZU43539.1"/>
    </source>
</evidence>
<comment type="caution">
    <text evidence="2">The sequence shown here is derived from an EMBL/GenBank/DDBJ whole genome shotgun (WGS) entry which is preliminary data.</text>
</comment>
<evidence type="ECO:0000313" key="3">
    <source>
        <dbReference type="Proteomes" id="UP000292958"/>
    </source>
</evidence>
<keyword evidence="1" id="KW-1133">Transmembrane helix</keyword>
<organism evidence="2 3">
    <name type="scientific">Edaphobacter modestus</name>
    <dbReference type="NCBI Taxonomy" id="388466"/>
    <lineage>
        <taxon>Bacteria</taxon>
        <taxon>Pseudomonadati</taxon>
        <taxon>Acidobacteriota</taxon>
        <taxon>Terriglobia</taxon>
        <taxon>Terriglobales</taxon>
        <taxon>Acidobacteriaceae</taxon>
        <taxon>Edaphobacter</taxon>
    </lineage>
</organism>
<gene>
    <name evidence="2" type="ORF">BDD14_5208</name>
</gene>
<protein>
    <submittedName>
        <fullName evidence="2">Uncharacterized protein</fullName>
    </submittedName>
</protein>
<feature type="transmembrane region" description="Helical" evidence="1">
    <location>
        <begin position="72"/>
        <end position="95"/>
    </location>
</feature>
<dbReference type="AlphaFoldDB" id="A0A4Q7Z201"/>
<feature type="transmembrane region" description="Helical" evidence="1">
    <location>
        <begin position="40"/>
        <end position="60"/>
    </location>
</feature>
<feature type="transmembrane region" description="Helical" evidence="1">
    <location>
        <begin position="12"/>
        <end position="34"/>
    </location>
</feature>
<dbReference type="RefSeq" id="WP_130422175.1">
    <property type="nucleotide sequence ID" value="NZ_SHKW01000001.1"/>
</dbReference>
<keyword evidence="3" id="KW-1185">Reference proteome</keyword>
<name>A0A4Q7Z201_9BACT</name>
<dbReference type="EMBL" id="SHKW01000001">
    <property type="protein sequence ID" value="RZU43539.1"/>
    <property type="molecule type" value="Genomic_DNA"/>
</dbReference>
<proteinExistence type="predicted"/>